<dbReference type="GO" id="GO:0016787">
    <property type="term" value="F:hydrolase activity"/>
    <property type="evidence" value="ECO:0007669"/>
    <property type="project" value="UniProtKB-KW"/>
</dbReference>
<dbReference type="Gene3D" id="3.40.50.1000">
    <property type="entry name" value="HAD superfamily/HAD-like"/>
    <property type="match status" value="2"/>
</dbReference>
<gene>
    <name evidence="6" type="ORF">LNKW23_33860</name>
</gene>
<dbReference type="InterPro" id="IPR006357">
    <property type="entry name" value="HAD-SF_hydro_IIA"/>
</dbReference>
<accession>A0ABQ6LQE2</accession>
<dbReference type="Proteomes" id="UP001239909">
    <property type="component" value="Unassembled WGS sequence"/>
</dbReference>
<dbReference type="InterPro" id="IPR006355">
    <property type="entry name" value="LHPP/HDHD2"/>
</dbReference>
<evidence type="ECO:0000256" key="3">
    <source>
        <dbReference type="ARBA" id="ARBA00022723"/>
    </source>
</evidence>
<keyword evidence="7" id="KW-1185">Reference proteome</keyword>
<reference evidence="6 7" key="1">
    <citation type="submission" date="2023-04" db="EMBL/GenBank/DDBJ databases">
        <title>Marinoamorphus aggregata gen. nov., sp. Nov., isolate from tissue of brittle star Ophioplocus japonicus.</title>
        <authorList>
            <person name="Kawano K."/>
            <person name="Sawayama S."/>
            <person name="Nakagawa S."/>
        </authorList>
    </citation>
    <scope>NUCLEOTIDE SEQUENCE [LARGE SCALE GENOMIC DNA]</scope>
    <source>
        <strain evidence="6 7">NKW23</strain>
    </source>
</reference>
<organism evidence="6 7">
    <name type="scientific">Paralimibaculum aggregatum</name>
    <dbReference type="NCBI Taxonomy" id="3036245"/>
    <lineage>
        <taxon>Bacteria</taxon>
        <taxon>Pseudomonadati</taxon>
        <taxon>Pseudomonadota</taxon>
        <taxon>Alphaproteobacteria</taxon>
        <taxon>Rhodobacterales</taxon>
        <taxon>Paracoccaceae</taxon>
        <taxon>Paralimibaculum</taxon>
    </lineage>
</organism>
<evidence type="ECO:0000313" key="7">
    <source>
        <dbReference type="Proteomes" id="UP001239909"/>
    </source>
</evidence>
<comment type="similarity">
    <text evidence="2">Belongs to the HAD-like hydrolase superfamily.</text>
</comment>
<dbReference type="RefSeq" id="WP_285673147.1">
    <property type="nucleotide sequence ID" value="NZ_BSYI01000030.1"/>
</dbReference>
<keyword evidence="4" id="KW-0460">Magnesium</keyword>
<dbReference type="InterPro" id="IPR023214">
    <property type="entry name" value="HAD_sf"/>
</dbReference>
<evidence type="ECO:0000313" key="6">
    <source>
        <dbReference type="EMBL" id="GMG84172.1"/>
    </source>
</evidence>
<comment type="caution">
    <text evidence="6">The sequence shown here is derived from an EMBL/GenBank/DDBJ whole genome shotgun (WGS) entry which is preliminary data.</text>
</comment>
<sequence>MTAKGVLLDIEGVLLEEGRAVPGAAAAVARLRAGGLPLRFLTNTTTRPRAAIAAALTGRGIIAEPAEILTPVLAAGHLLAEAGIARVHLAAAPALAEDLPGLALVAEAPEAVLLGDLHTGFTWERLNGLFAMLAAGARLVALHRNRFCRRDGALALDLGPFVAALEMAAGVEATVVGKPAGSFFAAGIAGLGAGLAPGEVVMVGDDMEADIAGARAAGLLAVQVRSGKFRPADAEAPEQPDARIASVAELPGWLGLG</sequence>
<dbReference type="NCBIfam" id="TIGR01460">
    <property type="entry name" value="HAD-SF-IIA"/>
    <property type="match status" value="1"/>
</dbReference>
<dbReference type="Pfam" id="PF13344">
    <property type="entry name" value="Hydrolase_6"/>
    <property type="match status" value="1"/>
</dbReference>
<name>A0ABQ6LQE2_9RHOB</name>
<dbReference type="Pfam" id="PF13242">
    <property type="entry name" value="Hydrolase_like"/>
    <property type="match status" value="1"/>
</dbReference>
<evidence type="ECO:0000256" key="1">
    <source>
        <dbReference type="ARBA" id="ARBA00001946"/>
    </source>
</evidence>
<evidence type="ECO:0000256" key="4">
    <source>
        <dbReference type="ARBA" id="ARBA00022842"/>
    </source>
</evidence>
<protein>
    <recommendedName>
        <fullName evidence="5">Haloacid dehalogenase-like hydrolase domain-containing protein 2</fullName>
    </recommendedName>
</protein>
<comment type="cofactor">
    <cofactor evidence="1">
        <name>Mg(2+)</name>
        <dbReference type="ChEBI" id="CHEBI:18420"/>
    </cofactor>
</comment>
<keyword evidence="6" id="KW-0378">Hydrolase</keyword>
<dbReference type="InterPro" id="IPR036412">
    <property type="entry name" value="HAD-like_sf"/>
</dbReference>
<dbReference type="NCBIfam" id="TIGR01458">
    <property type="entry name" value="HAD-SF-IIA-hyp3"/>
    <property type="match status" value="1"/>
</dbReference>
<dbReference type="PANTHER" id="PTHR19288">
    <property type="entry name" value="4-NITROPHENYLPHOSPHATASE-RELATED"/>
    <property type="match status" value="1"/>
</dbReference>
<evidence type="ECO:0000256" key="5">
    <source>
        <dbReference type="ARBA" id="ARBA00039666"/>
    </source>
</evidence>
<proteinExistence type="inferred from homology"/>
<dbReference type="PANTHER" id="PTHR19288:SF46">
    <property type="entry name" value="HALOACID DEHALOGENASE-LIKE HYDROLASE DOMAIN-CONTAINING PROTEIN 2"/>
    <property type="match status" value="1"/>
</dbReference>
<dbReference type="EMBL" id="BSYI01000030">
    <property type="protein sequence ID" value="GMG84172.1"/>
    <property type="molecule type" value="Genomic_DNA"/>
</dbReference>
<dbReference type="SUPFAM" id="SSF56784">
    <property type="entry name" value="HAD-like"/>
    <property type="match status" value="1"/>
</dbReference>
<keyword evidence="3" id="KW-0479">Metal-binding</keyword>
<evidence type="ECO:0000256" key="2">
    <source>
        <dbReference type="ARBA" id="ARBA00007958"/>
    </source>
</evidence>